<dbReference type="GO" id="GO:0015627">
    <property type="term" value="C:type II protein secretion system complex"/>
    <property type="evidence" value="ECO:0007669"/>
    <property type="project" value="TreeGrafter"/>
</dbReference>
<comment type="caution">
    <text evidence="5">The sequence shown here is derived from an EMBL/GenBank/DDBJ whole genome shotgun (WGS) entry which is preliminary data.</text>
</comment>
<reference evidence="5" key="1">
    <citation type="submission" date="2016-10" db="EMBL/GenBank/DDBJ databases">
        <title>Sequence of Gallionella enrichment culture.</title>
        <authorList>
            <person name="Poehlein A."/>
            <person name="Muehling M."/>
            <person name="Daniel R."/>
        </authorList>
    </citation>
    <scope>NUCLEOTIDE SEQUENCE</scope>
</reference>
<evidence type="ECO:0000256" key="2">
    <source>
        <dbReference type="ARBA" id="ARBA00023136"/>
    </source>
</evidence>
<dbReference type="Gene3D" id="3.30.1370.130">
    <property type="match status" value="1"/>
</dbReference>
<evidence type="ECO:0000313" key="5">
    <source>
        <dbReference type="EMBL" id="OIR11665.1"/>
    </source>
</evidence>
<keyword evidence="1" id="KW-0813">Transport</keyword>
<feature type="domain" description="Secretin/TonB short N-terminal" evidence="4">
    <location>
        <begin position="95"/>
        <end position="143"/>
    </location>
</feature>
<dbReference type="InterPro" id="IPR011514">
    <property type="entry name" value="Secretin_N_2"/>
</dbReference>
<accession>A0A1J5ST19</accession>
<gene>
    <name evidence="5" type="primary">pulD_4</name>
    <name evidence="5" type="ORF">GALL_65210</name>
</gene>
<organism evidence="5">
    <name type="scientific">mine drainage metagenome</name>
    <dbReference type="NCBI Taxonomy" id="410659"/>
    <lineage>
        <taxon>unclassified sequences</taxon>
        <taxon>metagenomes</taxon>
        <taxon>ecological metagenomes</taxon>
    </lineage>
</organism>
<evidence type="ECO:0000259" key="4">
    <source>
        <dbReference type="SMART" id="SM00965"/>
    </source>
</evidence>
<protein>
    <submittedName>
        <fullName evidence="5">Type II secretion system protein D</fullName>
    </submittedName>
</protein>
<dbReference type="AlphaFoldDB" id="A0A1J5ST19"/>
<dbReference type="GO" id="GO:0009306">
    <property type="term" value="P:protein secretion"/>
    <property type="evidence" value="ECO:0007669"/>
    <property type="project" value="InterPro"/>
</dbReference>
<evidence type="ECO:0000256" key="1">
    <source>
        <dbReference type="ARBA" id="ARBA00022448"/>
    </source>
</evidence>
<name>A0A1J5ST19_9ZZZZ</name>
<dbReference type="GO" id="GO:0009297">
    <property type="term" value="P:pilus assembly"/>
    <property type="evidence" value="ECO:0007669"/>
    <property type="project" value="InterPro"/>
</dbReference>
<dbReference type="PROSITE" id="PS51257">
    <property type="entry name" value="PROKAR_LIPOPROTEIN"/>
    <property type="match status" value="1"/>
</dbReference>
<evidence type="ECO:0000256" key="3">
    <source>
        <dbReference type="ARBA" id="ARBA00023237"/>
    </source>
</evidence>
<dbReference type="GO" id="GO:0019867">
    <property type="term" value="C:outer membrane"/>
    <property type="evidence" value="ECO:0007669"/>
    <property type="project" value="InterPro"/>
</dbReference>
<dbReference type="EMBL" id="MLJW01000019">
    <property type="protein sequence ID" value="OIR11665.1"/>
    <property type="molecule type" value="Genomic_DNA"/>
</dbReference>
<dbReference type="InterPro" id="IPR004846">
    <property type="entry name" value="T2SS/T3SS_dom"/>
</dbReference>
<dbReference type="PANTHER" id="PTHR30332:SF17">
    <property type="entry name" value="TYPE IV PILIATION SYSTEM PROTEIN DR_0774-RELATED"/>
    <property type="match status" value="1"/>
</dbReference>
<dbReference type="PANTHER" id="PTHR30332">
    <property type="entry name" value="PROBABLE GENERAL SECRETION PATHWAY PROTEIN D"/>
    <property type="match status" value="1"/>
</dbReference>
<dbReference type="PRINTS" id="PR00811">
    <property type="entry name" value="BCTERIALGSPD"/>
</dbReference>
<dbReference type="Pfam" id="PF07660">
    <property type="entry name" value="STN"/>
    <property type="match status" value="1"/>
</dbReference>
<dbReference type="SMART" id="SM00965">
    <property type="entry name" value="STN"/>
    <property type="match status" value="1"/>
</dbReference>
<dbReference type="Pfam" id="PF00263">
    <property type="entry name" value="Secretin"/>
    <property type="match status" value="1"/>
</dbReference>
<sequence>MKRVAVLLAVLLLSACATGGNPRNEAAEKINKEMDAAVAPREAAKQEAVDQALLPPLALAPVQPDNKPLETKFDLAVNNTPAKQVFMAIVSGTRYSVLVHPDVSGNISLSLKDVTVFDALESIREMYGYEYKVDGTRIYILPLTLQTRIFQVNYLTGNRAGTSSVRVTSSALTDSSSTSATGGAGGGTMQTMNQGTTIVGGGENKNLKFERGTDNSSKVTTTTSSDFWNELSLALKTIVGDEKGRSIVISPMSGVIVIRAMPDELKSVAAYLKASQISIERQVILEAKIVEVQLNSTYQSGVNWAVFRNGPNSHLSAGVGSPGGSLTPPGTALSSIPLTATAGASLLPTSTTNLPTGTTPGTMFGLAFQNSNFASLLNFLETQGDVHVLSSPRIATLNNQKAVLKVGTDEFFVTGVTGGMASTQLVPGVPPTVTVQPFFSGIALDVTPRIDENNEIILHVHPSVSTVSTVNKLVDLGALMGTMNLPMASSSVSETDSIVRARDGQIVAIGGLMRQAETNDNSGIPGLPKSIFGQTNRTTEKRELVILIKPTVVDSDKDWSDDIARSRDRINSMSR</sequence>
<keyword evidence="3" id="KW-0998">Cell outer membrane</keyword>
<proteinExistence type="predicted"/>
<dbReference type="Pfam" id="PF07655">
    <property type="entry name" value="Secretin_N_2"/>
    <property type="match status" value="1"/>
</dbReference>
<dbReference type="InterPro" id="IPR050810">
    <property type="entry name" value="Bact_Secretion_Sys_Channel"/>
</dbReference>
<keyword evidence="2" id="KW-0472">Membrane</keyword>
<dbReference type="InterPro" id="IPR001775">
    <property type="entry name" value="GspD/PilQ"/>
</dbReference>
<dbReference type="InterPro" id="IPR011662">
    <property type="entry name" value="Secretin/TonB_short_N"/>
</dbReference>